<evidence type="ECO:0000313" key="2">
    <source>
        <dbReference type="Proteomes" id="UP001108240"/>
    </source>
</evidence>
<organism evidence="1 2">
    <name type="scientific">Cyprinus carpio carpio</name>
    <dbReference type="NCBI Taxonomy" id="630221"/>
    <lineage>
        <taxon>Eukaryota</taxon>
        <taxon>Metazoa</taxon>
        <taxon>Chordata</taxon>
        <taxon>Craniata</taxon>
        <taxon>Vertebrata</taxon>
        <taxon>Euteleostomi</taxon>
        <taxon>Actinopterygii</taxon>
        <taxon>Neopterygii</taxon>
        <taxon>Teleostei</taxon>
        <taxon>Ostariophysi</taxon>
        <taxon>Cypriniformes</taxon>
        <taxon>Cyprinidae</taxon>
        <taxon>Cyprininae</taxon>
        <taxon>Cyprinus</taxon>
    </lineage>
</organism>
<protein>
    <submittedName>
        <fullName evidence="1">Si:ch211-107e6.5</fullName>
    </submittedName>
</protein>
<dbReference type="Proteomes" id="UP001108240">
    <property type="component" value="Unplaced"/>
</dbReference>
<sequence length="182" mass="20834">MLRRKDSKRLEINETSPAMNAVKLVKLEKSCCPGHCSSRAVFRLLINVHGTELNNRASSPAASIIHPIGEGHHQKKCPADTQERSSEETKKQMEDTILQTQRMDIDNEQSESPVHQKQQSLLRRAVKILLILFIVLGIIVIFMIASQYVYLEWERIVRSLSFNKCMNSFVKLRFAGMYNPPI</sequence>
<name>A0A8C1AFC1_CYPCA</name>
<proteinExistence type="predicted"/>
<dbReference type="GeneTree" id="ENSGT00990000209978"/>
<reference evidence="1" key="1">
    <citation type="submission" date="2025-08" db="UniProtKB">
        <authorList>
            <consortium name="Ensembl"/>
        </authorList>
    </citation>
    <scope>IDENTIFICATION</scope>
</reference>
<dbReference type="AlphaFoldDB" id="A0A8C1AFC1"/>
<evidence type="ECO:0000313" key="1">
    <source>
        <dbReference type="Ensembl" id="ENSCCRP00000017206.1"/>
    </source>
</evidence>
<reference evidence="1" key="2">
    <citation type="submission" date="2025-09" db="UniProtKB">
        <authorList>
            <consortium name="Ensembl"/>
        </authorList>
    </citation>
    <scope>IDENTIFICATION</scope>
</reference>
<dbReference type="Ensembl" id="ENSCCRT00000018753.2">
    <property type="protein sequence ID" value="ENSCCRP00000017206.1"/>
    <property type="gene ID" value="ENSCCRG00000009613.2"/>
</dbReference>
<accession>A0A8C1AFC1</accession>
<keyword evidence="2" id="KW-1185">Reference proteome</keyword>